<dbReference type="PANTHER" id="PTHR21780">
    <property type="entry name" value="TRANSMEMBRANE PROTEIN 209"/>
    <property type="match status" value="1"/>
</dbReference>
<dbReference type="Proteomes" id="UP001652582">
    <property type="component" value="Chromosome 20"/>
</dbReference>
<dbReference type="KEGG" id="bany:112047180"/>
<dbReference type="InterPro" id="IPR019176">
    <property type="entry name" value="Cytochrome_B561-rel"/>
</dbReference>
<protein>
    <submittedName>
        <fullName evidence="3">Transmembrane protein 209 isoform X1</fullName>
    </submittedName>
</protein>
<dbReference type="AlphaFoldDB" id="A0A6J1NA86"/>
<dbReference type="Pfam" id="PF09786">
    <property type="entry name" value="CytochromB561_N"/>
    <property type="match status" value="1"/>
</dbReference>
<name>A0A6J1NA86_BICAN</name>
<sequence>MSLSPNSRLVQRTIELNYANKKRSSSFKWIIVNAVFLVIFVYDLSCKCPGCESVMHYVELGCACVLAANLLQYAVRLTPSRAPRLALSPTQQKLLGLSNTELDSSFILAEPSSGHVSKDNNDSSNDDGLMLWPRYAAPSTPQTTPPRTSAPSSPLAARSSPRTGHSSSFGGHSSSFAAQSSPFASHSSPFAASSSPYAASSSPSAGRSSPLAAHSSPLIHDEEALAQYLERCAASGGGPPPVYQLAAVESGGGKLEESSPPGSPSAWWRLDLDPQRLTQWNLNLRLWIHLTILERLTRELRSTDESLARLALCEAGALRGGRVPTARLRALAAHVPALSALVPFLEPFADQRYLLKRIGELAQGGCLSAYRWSSGGEGWDAARPTDAELLMHLVAAYLDGQLPGGATVRPFSDEYLVEGAATSGRRLAIARLAARPPHYALVWRGASLHVARGRNNLLHTLLLFLAAAAREEPPALARTHLGRAGLNMLWIIGR</sequence>
<proteinExistence type="predicted"/>
<evidence type="ECO:0000256" key="1">
    <source>
        <dbReference type="SAM" id="MobiDB-lite"/>
    </source>
</evidence>
<evidence type="ECO:0000313" key="2">
    <source>
        <dbReference type="Proteomes" id="UP001652582"/>
    </source>
</evidence>
<dbReference type="RefSeq" id="XP_023939961.1">
    <property type="nucleotide sequence ID" value="XM_024084193.2"/>
</dbReference>
<dbReference type="GO" id="GO:0016020">
    <property type="term" value="C:membrane"/>
    <property type="evidence" value="ECO:0007669"/>
    <property type="project" value="TreeGrafter"/>
</dbReference>
<keyword evidence="3" id="KW-0472">Membrane</keyword>
<evidence type="ECO:0000313" key="3">
    <source>
        <dbReference type="RefSeq" id="XP_023939961.1"/>
    </source>
</evidence>
<dbReference type="OrthoDB" id="509821at2759"/>
<dbReference type="GeneID" id="112047180"/>
<gene>
    <name evidence="3" type="primary">LOC112047180</name>
</gene>
<feature type="region of interest" description="Disordered" evidence="1">
    <location>
        <begin position="112"/>
        <end position="214"/>
    </location>
</feature>
<organism evidence="2 3">
    <name type="scientific">Bicyclus anynana</name>
    <name type="common">Squinting bush brown butterfly</name>
    <dbReference type="NCBI Taxonomy" id="110368"/>
    <lineage>
        <taxon>Eukaryota</taxon>
        <taxon>Metazoa</taxon>
        <taxon>Ecdysozoa</taxon>
        <taxon>Arthropoda</taxon>
        <taxon>Hexapoda</taxon>
        <taxon>Insecta</taxon>
        <taxon>Pterygota</taxon>
        <taxon>Neoptera</taxon>
        <taxon>Endopterygota</taxon>
        <taxon>Lepidoptera</taxon>
        <taxon>Glossata</taxon>
        <taxon>Ditrysia</taxon>
        <taxon>Papilionoidea</taxon>
        <taxon>Nymphalidae</taxon>
        <taxon>Satyrinae</taxon>
        <taxon>Satyrini</taxon>
        <taxon>Mycalesina</taxon>
        <taxon>Bicyclus</taxon>
    </lineage>
</organism>
<feature type="compositionally biased region" description="Low complexity" evidence="1">
    <location>
        <begin position="136"/>
        <end position="213"/>
    </location>
</feature>
<keyword evidence="2" id="KW-1185">Reference proteome</keyword>
<reference evidence="3" key="1">
    <citation type="submission" date="2025-08" db="UniProtKB">
        <authorList>
            <consortium name="RefSeq"/>
        </authorList>
    </citation>
    <scope>IDENTIFICATION</scope>
</reference>
<keyword evidence="3" id="KW-0812">Transmembrane</keyword>
<accession>A0A6J1NA86</accession>
<dbReference type="PANTHER" id="PTHR21780:SF0">
    <property type="entry name" value="TRANSMEMBRANE PROTEIN 209"/>
    <property type="match status" value="1"/>
</dbReference>